<gene>
    <name evidence="2" type="ORF">RAE19_09410</name>
</gene>
<dbReference type="InterPro" id="IPR014419">
    <property type="entry name" value="HutZ"/>
</dbReference>
<dbReference type="PANTHER" id="PTHR13343:SF24">
    <property type="entry name" value="OS07G0573800 PROTEIN"/>
    <property type="match status" value="1"/>
</dbReference>
<keyword evidence="3" id="KW-1185">Reference proteome</keyword>
<organism evidence="2 3">
    <name type="scientific">Rhodoferax potami</name>
    <dbReference type="NCBI Taxonomy" id="3068338"/>
    <lineage>
        <taxon>Bacteria</taxon>
        <taxon>Pseudomonadati</taxon>
        <taxon>Pseudomonadota</taxon>
        <taxon>Betaproteobacteria</taxon>
        <taxon>Burkholderiales</taxon>
        <taxon>Comamonadaceae</taxon>
        <taxon>Rhodoferax</taxon>
    </lineage>
</organism>
<reference evidence="2 3" key="1">
    <citation type="submission" date="2023-08" db="EMBL/GenBank/DDBJ databases">
        <title>Rhodoferax potami sp. nov. and Rhodoferax mekongensis sp. nov., isolated from the Mekong River in Thailand.</title>
        <authorList>
            <person name="Kitikhun S."/>
            <person name="Charoenyingcharoen P."/>
            <person name="Siriarchawattana P."/>
            <person name="Likhitrattanapisal S."/>
            <person name="Nilsakha T."/>
            <person name="Chanpet A."/>
            <person name="Rattanawaree P."/>
            <person name="Ingsriswang S."/>
        </authorList>
    </citation>
    <scope>NUCLEOTIDE SEQUENCE [LARGE SCALE GENOMIC DNA]</scope>
    <source>
        <strain evidence="2 3">TBRC 17660</strain>
    </source>
</reference>
<dbReference type="Gene3D" id="2.30.110.10">
    <property type="entry name" value="Electron Transport, Fmn-binding Protein, Chain A"/>
    <property type="match status" value="1"/>
</dbReference>
<dbReference type="PIRSF" id="PIRSF004633">
    <property type="entry name" value="UCP_PLP_oxd"/>
    <property type="match status" value="1"/>
</dbReference>
<feature type="domain" description="CREG-like beta-barrel" evidence="1">
    <location>
        <begin position="13"/>
        <end position="155"/>
    </location>
</feature>
<comment type="caution">
    <text evidence="2">The sequence shown here is derived from an EMBL/GenBank/DDBJ whole genome shotgun (WGS) entry which is preliminary data.</text>
</comment>
<dbReference type="InterPro" id="IPR055343">
    <property type="entry name" value="CREG_beta-barrel"/>
</dbReference>
<sequence length="161" mass="17695">MTEQAPYQTVLQNLLFQQRVAALGTVDEHAGPQVSMVPFALDRETGHLVIHVSTLSTHTANLRKQASAGLMVMQPEQAGTGVHALPRVSLQVEASFVDHDAALYGQTKEIYTNRFPDMAFMTDFTDFSLVRLVPRSVRLISGFGAARKIELSQWMGAVVPD</sequence>
<protein>
    <submittedName>
        <fullName evidence="2">Pyridoxamine 5'-phosphate oxidase family protein</fullName>
    </submittedName>
</protein>
<evidence type="ECO:0000313" key="2">
    <source>
        <dbReference type="EMBL" id="MDT7518924.1"/>
    </source>
</evidence>
<dbReference type="InterPro" id="IPR012349">
    <property type="entry name" value="Split_barrel_FMN-bd"/>
</dbReference>
<evidence type="ECO:0000259" key="1">
    <source>
        <dbReference type="Pfam" id="PF13883"/>
    </source>
</evidence>
<name>A0ABU3KNS8_9BURK</name>
<accession>A0ABU3KNS8</accession>
<dbReference type="SUPFAM" id="SSF50475">
    <property type="entry name" value="FMN-binding split barrel"/>
    <property type="match status" value="1"/>
</dbReference>
<evidence type="ECO:0000313" key="3">
    <source>
        <dbReference type="Proteomes" id="UP001321700"/>
    </source>
</evidence>
<dbReference type="PANTHER" id="PTHR13343">
    <property type="entry name" value="CREG1 PROTEIN"/>
    <property type="match status" value="1"/>
</dbReference>
<dbReference type="Pfam" id="PF13883">
    <property type="entry name" value="CREG_beta-barrel"/>
    <property type="match status" value="1"/>
</dbReference>
<proteinExistence type="predicted"/>
<dbReference type="Proteomes" id="UP001321700">
    <property type="component" value="Unassembled WGS sequence"/>
</dbReference>
<dbReference type="RefSeq" id="WP_313874639.1">
    <property type="nucleotide sequence ID" value="NZ_JAVBIK010000001.1"/>
</dbReference>
<dbReference type="EMBL" id="JAVBIK010000001">
    <property type="protein sequence ID" value="MDT7518924.1"/>
    <property type="molecule type" value="Genomic_DNA"/>
</dbReference>